<sequence length="262" mass="28244">MLNSCSRRLTGALLLIGSLFSVSTHAAEASLSGSATYRERIALPPNAIFEATLEDISRVGAPAELLGSSKLDPAGQPPFRFAIRYDPSRLNPAHSYTVRARITLDGQLLFTTDTIAPVLTRGHADTVELLLKRVARSQPAAVPSDASLVNTYWKLLSLNGEAVVSREGTREVYFVLNDKTEPGVSGFAGCNRFMGAYSLEDRQLKFSKVAATMMACVADGGPEQAFLAALGKVSSWRVSGQKLSLLDADGKLLAEFEARYMQ</sequence>
<evidence type="ECO:0000313" key="4">
    <source>
        <dbReference type="Proteomes" id="UP000778523"/>
    </source>
</evidence>
<organism evidence="3 4">
    <name type="scientific">Uliginosibacterium aquaticum</name>
    <dbReference type="NCBI Taxonomy" id="2731212"/>
    <lineage>
        <taxon>Bacteria</taxon>
        <taxon>Pseudomonadati</taxon>
        <taxon>Pseudomonadota</taxon>
        <taxon>Betaproteobacteria</taxon>
        <taxon>Rhodocyclales</taxon>
        <taxon>Zoogloeaceae</taxon>
        <taxon>Uliginosibacterium</taxon>
    </lineage>
</organism>
<name>A0ABX2IHQ0_9RHOO</name>
<dbReference type="InterPro" id="IPR053196">
    <property type="entry name" value="Lipoprotein_YbaY-like"/>
</dbReference>
<evidence type="ECO:0000256" key="1">
    <source>
        <dbReference type="SAM" id="SignalP"/>
    </source>
</evidence>
<feature type="signal peptide" evidence="1">
    <location>
        <begin position="1"/>
        <end position="26"/>
    </location>
</feature>
<dbReference type="InterPro" id="IPR005184">
    <property type="entry name" value="DUF306_Meta_HslJ"/>
</dbReference>
<gene>
    <name evidence="3" type="ORF">HJ583_002595</name>
</gene>
<evidence type="ECO:0000313" key="3">
    <source>
        <dbReference type="EMBL" id="NSL53903.1"/>
    </source>
</evidence>
<keyword evidence="4" id="KW-1185">Reference proteome</keyword>
<proteinExistence type="predicted"/>
<dbReference type="EMBL" id="JABCSC020000001">
    <property type="protein sequence ID" value="NSL53903.1"/>
    <property type="molecule type" value="Genomic_DNA"/>
</dbReference>
<keyword evidence="1" id="KW-0732">Signal</keyword>
<accession>A0ABX2IHQ0</accession>
<dbReference type="RefSeq" id="WP_170020216.1">
    <property type="nucleotide sequence ID" value="NZ_JABCSC020000001.1"/>
</dbReference>
<feature type="chain" id="PRO_5045461410" evidence="1">
    <location>
        <begin position="27"/>
        <end position="262"/>
    </location>
</feature>
<evidence type="ECO:0000259" key="2">
    <source>
        <dbReference type="Pfam" id="PF03724"/>
    </source>
</evidence>
<dbReference type="InterPro" id="IPR039366">
    <property type="entry name" value="Pilotin"/>
</dbReference>
<feature type="domain" description="DUF306" evidence="2">
    <location>
        <begin position="146"/>
        <end position="256"/>
    </location>
</feature>
<dbReference type="Gene3D" id="2.40.128.270">
    <property type="match status" value="1"/>
</dbReference>
<dbReference type="InterPro" id="IPR038670">
    <property type="entry name" value="HslJ-like_sf"/>
</dbReference>
<reference evidence="3 4" key="1">
    <citation type="submission" date="2020-06" db="EMBL/GenBank/DDBJ databases">
        <title>Draft genome of Uliginosibacterium sp. IMCC34675.</title>
        <authorList>
            <person name="Song J."/>
        </authorList>
    </citation>
    <scope>NUCLEOTIDE SEQUENCE [LARGE SCALE GENOMIC DNA]</scope>
    <source>
        <strain evidence="3 4">IMCC34675</strain>
    </source>
</reference>
<protein>
    <submittedName>
        <fullName evidence="3">YbaY family lipoprotein</fullName>
    </submittedName>
</protein>
<dbReference type="PANTHER" id="PTHR38013">
    <property type="entry name" value="GLYCOPROTEIN/POLYSACCHARIDE METABOLISM"/>
    <property type="match status" value="1"/>
</dbReference>
<keyword evidence="3" id="KW-0449">Lipoprotein</keyword>
<dbReference type="Pfam" id="PF03724">
    <property type="entry name" value="META"/>
    <property type="match status" value="1"/>
</dbReference>
<dbReference type="Proteomes" id="UP000778523">
    <property type="component" value="Unassembled WGS sequence"/>
</dbReference>
<dbReference type="PANTHER" id="PTHR38013:SF1">
    <property type="entry name" value="GLYCOPROTEIN_POLYSACCHARIDE METABOLISM"/>
    <property type="match status" value="1"/>
</dbReference>
<comment type="caution">
    <text evidence="3">The sequence shown here is derived from an EMBL/GenBank/DDBJ whole genome shotgun (WGS) entry which is preliminary data.</text>
</comment>
<dbReference type="Pfam" id="PF09619">
    <property type="entry name" value="YscW"/>
    <property type="match status" value="1"/>
</dbReference>